<reference evidence="4" key="2">
    <citation type="submission" date="2019-06" db="EMBL/GenBank/DDBJ databases">
        <title>Co-occurence of chitin degradation, pigmentation and bioactivity in marine Pseudoalteromonas.</title>
        <authorList>
            <person name="Sonnenschein E.C."/>
            <person name="Bech P.K."/>
        </authorList>
    </citation>
    <scope>NUCLEOTIDE SEQUENCE [LARGE SCALE GENOMIC DNA]</scope>
    <source>
        <strain evidence="4">S2231</strain>
        <strain evidence="1">S2233</strain>
    </source>
</reference>
<proteinExistence type="predicted"/>
<dbReference type="EMBL" id="PNCL01000001">
    <property type="protein sequence ID" value="TMP63108.1"/>
    <property type="molecule type" value="Genomic_DNA"/>
</dbReference>
<dbReference type="OrthoDB" id="9764804at2"/>
<reference evidence="2" key="3">
    <citation type="submission" date="2019-09" db="EMBL/GenBank/DDBJ databases">
        <title>Co-occurence of chitin degradation, pigmentation and bioactivity in marine Pseudoalteromonas.</title>
        <authorList>
            <person name="Sonnenschein E.C."/>
            <person name="Bech P.K."/>
        </authorList>
    </citation>
    <scope>NUCLEOTIDE SEQUENCE</scope>
    <source>
        <strain evidence="2">S2231</strain>
        <strain evidence="3">S2233</strain>
    </source>
</reference>
<dbReference type="AlphaFoldDB" id="A0A5S3XVC2"/>
<dbReference type="Proteomes" id="UP000307706">
    <property type="component" value="Unassembled WGS sequence"/>
</dbReference>
<gene>
    <name evidence="2" type="ORF">CWB96_00425</name>
    <name evidence="1" type="ORF">CWB97_02420</name>
</gene>
<reference evidence="3 4" key="1">
    <citation type="submission" date="2017-12" db="EMBL/GenBank/DDBJ databases">
        <authorList>
            <person name="Paulsen S."/>
            <person name="Gram L.K."/>
        </authorList>
    </citation>
    <scope>NUCLEOTIDE SEQUENCE [LARGE SCALE GENOMIC DNA]</scope>
    <source>
        <strain evidence="2 4">S2231</strain>
        <strain evidence="1 3">S2233</strain>
    </source>
</reference>
<dbReference type="EMBL" id="PNCK01000009">
    <property type="protein sequence ID" value="TMP46332.1"/>
    <property type="molecule type" value="Genomic_DNA"/>
</dbReference>
<protein>
    <submittedName>
        <fullName evidence="2">Uncharacterized protein</fullName>
    </submittedName>
</protein>
<evidence type="ECO:0000313" key="2">
    <source>
        <dbReference type="EMBL" id="TMP63108.1"/>
    </source>
</evidence>
<dbReference type="Proteomes" id="UP000305730">
    <property type="component" value="Unassembled WGS sequence"/>
</dbReference>
<accession>A0A5S3XVC2</accession>
<sequence>MFYIDIKKETVRRYAPEKFMSFEQRLENNGHQGGVYDVLDSYMFSAIEKLPMAGTYLIVEDEGNPPLVSFNLYGQTEFWWMLMTYNSLTSPMQLQAGMSIRYPILSDLEALYAKLAAKERQVGSKRISATTPHVSSAIGNPDSLNRVIPTGDGNTNAMLLRAYASFAAQKYNLAFAIIDDYQTLEGINVAESRGLEHVPYKATLSVVSNTAPVVTTTTHSLLNAANANALHIAMLPDTEGLKIEYSFNGGESWQTFSGGLIFTQGGEYITLRFTYNPTTQAPTSRTFNGYVIVHD</sequence>
<evidence type="ECO:0000313" key="1">
    <source>
        <dbReference type="EMBL" id="TMP46332.1"/>
    </source>
</evidence>
<organism evidence="2 4">
    <name type="scientific">Pseudoalteromonas citrea</name>
    <dbReference type="NCBI Taxonomy" id="43655"/>
    <lineage>
        <taxon>Bacteria</taxon>
        <taxon>Pseudomonadati</taxon>
        <taxon>Pseudomonadota</taxon>
        <taxon>Gammaproteobacteria</taxon>
        <taxon>Alteromonadales</taxon>
        <taxon>Pseudoalteromonadaceae</taxon>
        <taxon>Pseudoalteromonas</taxon>
    </lineage>
</organism>
<dbReference type="RefSeq" id="WP_138594747.1">
    <property type="nucleotide sequence ID" value="NZ_PNCK01000009.1"/>
</dbReference>
<keyword evidence="3" id="KW-1185">Reference proteome</keyword>
<comment type="caution">
    <text evidence="2">The sequence shown here is derived from an EMBL/GenBank/DDBJ whole genome shotgun (WGS) entry which is preliminary data.</text>
</comment>
<name>A0A5S3XVC2_9GAMM</name>
<evidence type="ECO:0000313" key="3">
    <source>
        <dbReference type="Proteomes" id="UP000305730"/>
    </source>
</evidence>
<evidence type="ECO:0000313" key="4">
    <source>
        <dbReference type="Proteomes" id="UP000307706"/>
    </source>
</evidence>